<reference evidence="2 3" key="1">
    <citation type="journal article" date="2011" name="Proc. Natl. Acad. Sci. U.S.A.">
        <title>Niche of harmful alga Aureococcus anophagefferens revealed through ecogenomics.</title>
        <authorList>
            <person name="Gobler C.J."/>
            <person name="Berry D.L."/>
            <person name="Dyhrman S.T."/>
            <person name="Wilhelm S.W."/>
            <person name="Salamov A."/>
            <person name="Lobanov A.V."/>
            <person name="Zhang Y."/>
            <person name="Collier J.L."/>
            <person name="Wurch L.L."/>
            <person name="Kustka A.B."/>
            <person name="Dill B.D."/>
            <person name="Shah M."/>
            <person name="VerBerkmoes N.C."/>
            <person name="Kuo A."/>
            <person name="Terry A."/>
            <person name="Pangilinan J."/>
            <person name="Lindquist E.A."/>
            <person name="Lucas S."/>
            <person name="Paulsen I.T."/>
            <person name="Hattenrath-Lehmann T.K."/>
            <person name="Talmage S.C."/>
            <person name="Walker E.A."/>
            <person name="Koch F."/>
            <person name="Burson A.M."/>
            <person name="Marcoval M.A."/>
            <person name="Tang Y.Z."/>
            <person name="Lecleir G.R."/>
            <person name="Coyne K.J."/>
            <person name="Berg G.M."/>
            <person name="Bertrand E.M."/>
            <person name="Saito M.A."/>
            <person name="Gladyshev V.N."/>
            <person name="Grigoriev I.V."/>
        </authorList>
    </citation>
    <scope>NUCLEOTIDE SEQUENCE [LARGE SCALE GENOMIC DNA]</scope>
    <source>
        <strain evidence="3">CCMP 1984</strain>
    </source>
</reference>
<proteinExistence type="predicted"/>
<feature type="compositionally biased region" description="Polar residues" evidence="1">
    <location>
        <begin position="1"/>
        <end position="13"/>
    </location>
</feature>
<accession>F0YFZ9</accession>
<dbReference type="Proteomes" id="UP000002729">
    <property type="component" value="Unassembled WGS sequence"/>
</dbReference>
<evidence type="ECO:0000313" key="2">
    <source>
        <dbReference type="EMBL" id="EGB06018.1"/>
    </source>
</evidence>
<evidence type="ECO:0000313" key="3">
    <source>
        <dbReference type="Proteomes" id="UP000002729"/>
    </source>
</evidence>
<feature type="region of interest" description="Disordered" evidence="1">
    <location>
        <begin position="1"/>
        <end position="25"/>
    </location>
</feature>
<protein>
    <submittedName>
        <fullName evidence="2">Uncharacterized protein</fullName>
    </submittedName>
</protein>
<dbReference type="InParanoid" id="F0YFZ9"/>
<name>F0YFZ9_AURAN</name>
<dbReference type="KEGG" id="aaf:AURANDRAFT_66002"/>
<keyword evidence="3" id="KW-1185">Reference proteome</keyword>
<dbReference type="EMBL" id="GL833137">
    <property type="protein sequence ID" value="EGB06018.1"/>
    <property type="molecule type" value="Genomic_DNA"/>
</dbReference>
<evidence type="ECO:0000256" key="1">
    <source>
        <dbReference type="SAM" id="MobiDB-lite"/>
    </source>
</evidence>
<dbReference type="GeneID" id="20225601"/>
<feature type="region of interest" description="Disordered" evidence="1">
    <location>
        <begin position="175"/>
        <end position="215"/>
    </location>
</feature>
<dbReference type="AlphaFoldDB" id="F0YFZ9"/>
<sequence length="686" mass="73276">MDEETLSGTQTPNPATPPKLDPRAPAKFTVIKHPEILRTWREAGALADDDNKDRSVVAIPLSLDASWATILEAVEAYTVKSGGKTVNHNTTLRARRLLTSRDFDKVGVCWKRRDVKIQASQSDRDLWVKRTVALGFKELRYFEGGDSILSAAMNDLGKPRGSMAADPATKLRVAEAAPAAAAAEDDDDDDDGPRYFRDSAADTTTPPKPPLGAPTEHVLEVCHNNTEWLLCFEEAADLVAWRDAIHAARLDAKPPVPPEIFDLECASTTSNDAAARSRFGVFRCAGDCRGALKAVLRAVRDDEKAKVAQSRKALERAASDGEADGDATVALDGAVLADIDRAVRRDAARRFKPKRDACDAARRDALAGLEKVVAVVRKAYAEARVDLPPDVELEVPPPPPLSGGAIVDVWSAETFARDAAEVVARAFKDDAVDANLSGKIARASLLNRAARDAAASLGDAADAREAAGVAELEKFADVAEAAVAARRRRLVDDVSDAVRAGAWIGQASPSADLWQRNENAALAKDVALGRWPCTRDLATPGTLWVARPCLYWAPNASVAGLLSVFGRPAAKDERHELRNLHEVARVPSPVPLKKNAIRLAFRGDGDHDLVLTLNAPGASVAALMDLVEAAAGGGAVAALLGPLPSKQWTNATTPWQKLPPHMPQDRSGLNATGSNDACVIQMPNVV</sequence>
<gene>
    <name evidence="2" type="ORF">AURANDRAFT_66002</name>
</gene>
<organism evidence="3">
    <name type="scientific">Aureococcus anophagefferens</name>
    <name type="common">Harmful bloom alga</name>
    <dbReference type="NCBI Taxonomy" id="44056"/>
    <lineage>
        <taxon>Eukaryota</taxon>
        <taxon>Sar</taxon>
        <taxon>Stramenopiles</taxon>
        <taxon>Ochrophyta</taxon>
        <taxon>Pelagophyceae</taxon>
        <taxon>Pelagomonadales</taxon>
        <taxon>Pelagomonadaceae</taxon>
        <taxon>Aureococcus</taxon>
    </lineage>
</organism>
<dbReference type="RefSeq" id="XP_009039275.1">
    <property type="nucleotide sequence ID" value="XM_009041027.1"/>
</dbReference>